<proteinExistence type="predicted"/>
<evidence type="ECO:0000256" key="2">
    <source>
        <dbReference type="SAM" id="Phobius"/>
    </source>
</evidence>
<comment type="subcellular location">
    <subcellularLocation>
        <location evidence="1">Membrane</location>
        <topology evidence="1">Multi-pass membrane protein</topology>
    </subcellularLocation>
</comment>
<dbReference type="PANTHER" id="PTHR11360:SF313">
    <property type="entry name" value="MONOCARBOXYLATE TRANSPORTER 13-LIKE ISOFORM X1"/>
    <property type="match status" value="1"/>
</dbReference>
<feature type="transmembrane region" description="Helical" evidence="2">
    <location>
        <begin position="206"/>
        <end position="233"/>
    </location>
</feature>
<evidence type="ECO:0000313" key="4">
    <source>
        <dbReference type="EMBL" id="CAK8691074.1"/>
    </source>
</evidence>
<dbReference type="EMBL" id="CAWYQH010000119">
    <property type="protein sequence ID" value="CAK8691074.1"/>
    <property type="molecule type" value="Genomic_DNA"/>
</dbReference>
<feature type="transmembrane region" description="Helical" evidence="2">
    <location>
        <begin position="282"/>
        <end position="302"/>
    </location>
</feature>
<organism evidence="4 5">
    <name type="scientific">Clavelina lepadiformis</name>
    <name type="common">Light-bulb sea squirt</name>
    <name type="synonym">Ascidia lepadiformis</name>
    <dbReference type="NCBI Taxonomy" id="159417"/>
    <lineage>
        <taxon>Eukaryota</taxon>
        <taxon>Metazoa</taxon>
        <taxon>Chordata</taxon>
        <taxon>Tunicata</taxon>
        <taxon>Ascidiacea</taxon>
        <taxon>Aplousobranchia</taxon>
        <taxon>Clavelinidae</taxon>
        <taxon>Clavelina</taxon>
    </lineage>
</organism>
<keyword evidence="2" id="KW-0472">Membrane</keyword>
<evidence type="ECO:0000259" key="3">
    <source>
        <dbReference type="PROSITE" id="PS50850"/>
    </source>
</evidence>
<dbReference type="InterPro" id="IPR050327">
    <property type="entry name" value="Proton-linked_MCT"/>
</dbReference>
<comment type="caution">
    <text evidence="4">The sequence shown here is derived from an EMBL/GenBank/DDBJ whole genome shotgun (WGS) entry which is preliminary data.</text>
</comment>
<sequence>MAFDSVKAWIVVFAFAANAVTMGPMKCTGVFFLPFQLDLNATAKEASLVTSLIYGMYFFCGPIASVLSNRFGFKRTALLGGLIASVGTTVACLSPSIEVVYITLGIFIGFGSCLVLTPVYALVGQVFVDKRPLVNNIVSLGSALSAIPLGLLVQLWIDSYGWRGSVLLLGGIVLNSLLFVYLIKILSTQRGVVLRSKSRKLLNIELLRTVIFPAYCIACGLHMASMVCVSVYLVRFAQSLGISNYQAAGLTSIMGLVDIVLRPAVGYLTSIEKVGRVRVNRFVVLYVSMAVQAVTTLLLPFTRGYSEVVAVTVAYAACIGFCGALPITVLADLFGADKLPSTLGFRSFVVGTFSLATPPLIGIWVDIIGSYNVPFFASSAFSLAASFVLVLIHFLHGTSASDTGDVDST</sequence>
<dbReference type="InterPro" id="IPR011701">
    <property type="entry name" value="MFS"/>
</dbReference>
<name>A0ABP0GH37_CLALP</name>
<feature type="transmembrane region" description="Helical" evidence="2">
    <location>
        <begin position="99"/>
        <end position="121"/>
    </location>
</feature>
<feature type="transmembrane region" description="Helical" evidence="2">
    <location>
        <begin position="343"/>
        <end position="365"/>
    </location>
</feature>
<feature type="transmembrane region" description="Helical" evidence="2">
    <location>
        <begin position="133"/>
        <end position="157"/>
    </location>
</feature>
<dbReference type="Proteomes" id="UP001642483">
    <property type="component" value="Unassembled WGS sequence"/>
</dbReference>
<protein>
    <recommendedName>
        <fullName evidence="3">Major facilitator superfamily (MFS) profile domain-containing protein</fullName>
    </recommendedName>
</protein>
<dbReference type="InterPro" id="IPR036259">
    <property type="entry name" value="MFS_trans_sf"/>
</dbReference>
<gene>
    <name evidence="4" type="ORF">CVLEPA_LOCUS23676</name>
</gene>
<feature type="transmembrane region" description="Helical" evidence="2">
    <location>
        <begin position="46"/>
        <end position="64"/>
    </location>
</feature>
<evidence type="ECO:0000256" key="1">
    <source>
        <dbReference type="ARBA" id="ARBA00004141"/>
    </source>
</evidence>
<reference evidence="4 5" key="1">
    <citation type="submission" date="2024-02" db="EMBL/GenBank/DDBJ databases">
        <authorList>
            <person name="Daric V."/>
            <person name="Darras S."/>
        </authorList>
    </citation>
    <scope>NUCLEOTIDE SEQUENCE [LARGE SCALE GENOMIC DNA]</scope>
</reference>
<dbReference type="InterPro" id="IPR020846">
    <property type="entry name" value="MFS_dom"/>
</dbReference>
<dbReference type="SUPFAM" id="SSF103473">
    <property type="entry name" value="MFS general substrate transporter"/>
    <property type="match status" value="1"/>
</dbReference>
<accession>A0ABP0GH37</accession>
<keyword evidence="2" id="KW-0812">Transmembrane</keyword>
<dbReference type="Gene3D" id="1.20.1250.20">
    <property type="entry name" value="MFS general substrate transporter like domains"/>
    <property type="match status" value="2"/>
</dbReference>
<evidence type="ECO:0000313" key="5">
    <source>
        <dbReference type="Proteomes" id="UP001642483"/>
    </source>
</evidence>
<feature type="transmembrane region" description="Helical" evidence="2">
    <location>
        <begin position="76"/>
        <end position="93"/>
    </location>
</feature>
<feature type="transmembrane region" description="Helical" evidence="2">
    <location>
        <begin position="371"/>
        <end position="392"/>
    </location>
</feature>
<dbReference type="PANTHER" id="PTHR11360">
    <property type="entry name" value="MONOCARBOXYLATE TRANSPORTER"/>
    <property type="match status" value="1"/>
</dbReference>
<feature type="domain" description="Major facilitator superfamily (MFS) profile" evidence="3">
    <location>
        <begin position="7"/>
        <end position="397"/>
    </location>
</feature>
<feature type="transmembrane region" description="Helical" evidence="2">
    <location>
        <begin position="163"/>
        <end position="186"/>
    </location>
</feature>
<keyword evidence="2" id="KW-1133">Transmembrane helix</keyword>
<keyword evidence="5" id="KW-1185">Reference proteome</keyword>
<feature type="transmembrane region" description="Helical" evidence="2">
    <location>
        <begin position="308"/>
        <end position="331"/>
    </location>
</feature>
<dbReference type="Pfam" id="PF07690">
    <property type="entry name" value="MFS_1"/>
    <property type="match status" value="1"/>
</dbReference>
<dbReference type="PROSITE" id="PS50850">
    <property type="entry name" value="MFS"/>
    <property type="match status" value="1"/>
</dbReference>
<feature type="transmembrane region" description="Helical" evidence="2">
    <location>
        <begin position="245"/>
        <end position="261"/>
    </location>
</feature>